<keyword evidence="1" id="KW-1133">Transmembrane helix</keyword>
<dbReference type="PANTHER" id="PTHR33344">
    <property type="entry name" value="OS02G0761600 PROTEIN"/>
    <property type="match status" value="1"/>
</dbReference>
<accession>A0AA39A6J8</accession>
<proteinExistence type="predicted"/>
<keyword evidence="4" id="KW-1185">Reference proteome</keyword>
<dbReference type="Proteomes" id="UP001168098">
    <property type="component" value="Unassembled WGS sequence"/>
</dbReference>
<sequence length="135" mass="15480">MAALLLLQGFPSSASTREFPTPRPDAVQLSYIKVSEEMCCAMEPLELIKRMREITQESYVEAEIVQLKDTKQMGAEDLSKRLKDSRSFGDAAGQKEIMWALPAQVRILPLTFLLFAYIYIFEKTKKKKKKKCNNK</sequence>
<feature type="transmembrane region" description="Helical" evidence="1">
    <location>
        <begin position="103"/>
        <end position="121"/>
    </location>
</feature>
<feature type="signal peptide" evidence="2">
    <location>
        <begin position="1"/>
        <end position="16"/>
    </location>
</feature>
<gene>
    <name evidence="3" type="ORF">PVL29_006245</name>
</gene>
<keyword evidence="1" id="KW-0812">Transmembrane</keyword>
<dbReference type="EMBL" id="JARBHA010000005">
    <property type="protein sequence ID" value="KAJ9700828.1"/>
    <property type="molecule type" value="Genomic_DNA"/>
</dbReference>
<dbReference type="PANTHER" id="PTHR33344:SF7">
    <property type="entry name" value="TRANSMEMBRANE PROTEIN"/>
    <property type="match status" value="1"/>
</dbReference>
<evidence type="ECO:0000313" key="4">
    <source>
        <dbReference type="Proteomes" id="UP001168098"/>
    </source>
</evidence>
<evidence type="ECO:0000256" key="1">
    <source>
        <dbReference type="SAM" id="Phobius"/>
    </source>
</evidence>
<comment type="caution">
    <text evidence="3">The sequence shown here is derived from an EMBL/GenBank/DDBJ whole genome shotgun (WGS) entry which is preliminary data.</text>
</comment>
<dbReference type="AlphaFoldDB" id="A0AA39A6J8"/>
<name>A0AA39A6J8_VITRO</name>
<protein>
    <submittedName>
        <fullName evidence="3">Uncharacterized protein</fullName>
    </submittedName>
</protein>
<keyword evidence="1" id="KW-0472">Membrane</keyword>
<evidence type="ECO:0000313" key="3">
    <source>
        <dbReference type="EMBL" id="KAJ9700828.1"/>
    </source>
</evidence>
<reference evidence="3 4" key="1">
    <citation type="journal article" date="2023" name="BMC Biotechnol.">
        <title>Vitis rotundifolia cv Carlos genome sequencing.</title>
        <authorList>
            <person name="Huff M."/>
            <person name="Hulse-Kemp A."/>
            <person name="Scheffler B."/>
            <person name="Youngblood R."/>
            <person name="Simpson S."/>
            <person name="Babiker E."/>
            <person name="Staton M."/>
        </authorList>
    </citation>
    <scope>NUCLEOTIDE SEQUENCE [LARGE SCALE GENOMIC DNA]</scope>
    <source>
        <tissue evidence="3">Leaf</tissue>
    </source>
</reference>
<evidence type="ECO:0000256" key="2">
    <source>
        <dbReference type="SAM" id="SignalP"/>
    </source>
</evidence>
<keyword evidence="2" id="KW-0732">Signal</keyword>
<feature type="chain" id="PRO_5041441596" evidence="2">
    <location>
        <begin position="17"/>
        <end position="135"/>
    </location>
</feature>
<organism evidence="3 4">
    <name type="scientific">Vitis rotundifolia</name>
    <name type="common">Muscadine grape</name>
    <dbReference type="NCBI Taxonomy" id="103349"/>
    <lineage>
        <taxon>Eukaryota</taxon>
        <taxon>Viridiplantae</taxon>
        <taxon>Streptophyta</taxon>
        <taxon>Embryophyta</taxon>
        <taxon>Tracheophyta</taxon>
        <taxon>Spermatophyta</taxon>
        <taxon>Magnoliopsida</taxon>
        <taxon>eudicotyledons</taxon>
        <taxon>Gunneridae</taxon>
        <taxon>Pentapetalae</taxon>
        <taxon>rosids</taxon>
        <taxon>Vitales</taxon>
        <taxon>Vitaceae</taxon>
        <taxon>Viteae</taxon>
        <taxon>Vitis</taxon>
    </lineage>
</organism>